<dbReference type="EMBL" id="CP043670">
    <property type="protein sequence ID" value="QEP92262.1"/>
    <property type="molecule type" value="Genomic_DNA"/>
</dbReference>
<proteinExistence type="predicted"/>
<dbReference type="RefSeq" id="WP_021575208.1">
    <property type="nucleotide sequence ID" value="NZ_BAABZX010000022.1"/>
</dbReference>
<gene>
    <name evidence="1" type="ORF">FZ928_03905</name>
    <name evidence="2" type="ORF">NCTC5051_01840</name>
</gene>
<sequence>MISLPYIPLDEDFNLNVALLIILIHTLSKNRNDVLLLDRNKIQIFLYLIKNPSKLEAVMILAGKQNTSIDMTETYTIKSLSLNVDILFSTPKIKTLLKKVSILGWLRVTKSDGASYFSLTTEGERAYEQFGGEYFNSVKTYTKSLDKIKSLTSSKLNSILNEVFKVSK</sequence>
<organism evidence="1 4">
    <name type="scientific">Klebsiella pneumoniae</name>
    <dbReference type="NCBI Taxonomy" id="573"/>
    <lineage>
        <taxon>Bacteria</taxon>
        <taxon>Pseudomonadati</taxon>
        <taxon>Pseudomonadota</taxon>
        <taxon>Gammaproteobacteria</taxon>
        <taxon>Enterobacterales</taxon>
        <taxon>Enterobacteriaceae</taxon>
        <taxon>Klebsiella/Raoultella group</taxon>
        <taxon>Klebsiella</taxon>
        <taxon>Klebsiella pneumoniae complex</taxon>
    </lineage>
</organism>
<accession>A0A0C7K7Y1</accession>
<reference evidence="2 3" key="1">
    <citation type="submission" date="2018-06" db="EMBL/GenBank/DDBJ databases">
        <authorList>
            <consortium name="Pathogen Informatics"/>
            <person name="Doyle S."/>
        </authorList>
    </citation>
    <scope>NUCLEOTIDE SEQUENCE [LARGE SCALE GENOMIC DNA]</scope>
    <source>
        <strain evidence="2 3">NCTC5051</strain>
    </source>
</reference>
<protein>
    <submittedName>
        <fullName evidence="1">Uncharacterized protein</fullName>
    </submittedName>
</protein>
<dbReference type="AlphaFoldDB" id="A0A0C7K7Y1"/>
<dbReference type="Proteomes" id="UP000254141">
    <property type="component" value="Unassembled WGS sequence"/>
</dbReference>
<reference evidence="1 4" key="2">
    <citation type="submission" date="2019-08" db="EMBL/GenBank/DDBJ databases">
        <title>Emergence of NDM-5-producing hypervirulent Klebsiella pneumoniae from clinical infections.</title>
        <authorList>
            <person name="Shen Z."/>
            <person name="Zhang H."/>
            <person name="Li M."/>
        </authorList>
    </citation>
    <scope>NUCLEOTIDE SEQUENCE [LARGE SCALE GENOMIC DNA]</scope>
    <source>
        <strain evidence="1 4">RJ18-01</strain>
    </source>
</reference>
<evidence type="ECO:0000313" key="4">
    <source>
        <dbReference type="Proteomes" id="UP000325127"/>
    </source>
</evidence>
<dbReference type="EMBL" id="UGLU01000001">
    <property type="protein sequence ID" value="STU50048.1"/>
    <property type="molecule type" value="Genomic_DNA"/>
</dbReference>
<evidence type="ECO:0000313" key="2">
    <source>
        <dbReference type="EMBL" id="STU50048.1"/>
    </source>
</evidence>
<evidence type="ECO:0000313" key="3">
    <source>
        <dbReference type="Proteomes" id="UP000254141"/>
    </source>
</evidence>
<dbReference type="Pfam" id="PF20290">
    <property type="entry name" value="MC4"/>
    <property type="match status" value="1"/>
</dbReference>
<dbReference type="InterPro" id="IPR046902">
    <property type="entry name" value="ABC-3C_MC4"/>
</dbReference>
<name>A0A0C7K7Y1_KLEPN</name>
<dbReference type="Proteomes" id="UP000325127">
    <property type="component" value="Chromosome"/>
</dbReference>
<dbReference type="KEGG" id="kpx:PMK1_04884"/>
<evidence type="ECO:0000313" key="1">
    <source>
        <dbReference type="EMBL" id="QEP92262.1"/>
    </source>
</evidence>